<dbReference type="Proteomes" id="UP000199074">
    <property type="component" value="Unassembled WGS sequence"/>
</dbReference>
<dbReference type="Pfam" id="PF20082">
    <property type="entry name" value="DUF6476"/>
    <property type="match status" value="1"/>
</dbReference>
<evidence type="ECO:0000313" key="1">
    <source>
        <dbReference type="EMBL" id="SFV27311.1"/>
    </source>
</evidence>
<name>A0A1I7MY21_9HYPH</name>
<dbReference type="EMBL" id="FPCK01000001">
    <property type="protein sequence ID" value="SFV27311.1"/>
    <property type="molecule type" value="Genomic_DNA"/>
</dbReference>
<proteinExistence type="predicted"/>
<evidence type="ECO:0000313" key="2">
    <source>
        <dbReference type="Proteomes" id="UP000199074"/>
    </source>
</evidence>
<organism evidence="1 2">
    <name type="scientific">Devosia crocina</name>
    <dbReference type="NCBI Taxonomy" id="429728"/>
    <lineage>
        <taxon>Bacteria</taxon>
        <taxon>Pseudomonadati</taxon>
        <taxon>Pseudomonadota</taxon>
        <taxon>Alphaproteobacteria</taxon>
        <taxon>Hyphomicrobiales</taxon>
        <taxon>Devosiaceae</taxon>
        <taxon>Devosia</taxon>
    </lineage>
</organism>
<accession>A0A1I7MY21</accession>
<sequence length="81" mass="8358">MGIMLLGFMAVGLAIVYRVMRDAPPPTIAAEVVIPPGADVVSALSVDGTIQVTYRAGGAILLSVFDAGTGELRQTSEIAVR</sequence>
<reference evidence="1 2" key="1">
    <citation type="submission" date="2016-10" db="EMBL/GenBank/DDBJ databases">
        <authorList>
            <person name="de Groot N.N."/>
        </authorList>
    </citation>
    <scope>NUCLEOTIDE SEQUENCE [LARGE SCALE GENOMIC DNA]</scope>
    <source>
        <strain evidence="1 2">IPL20</strain>
    </source>
</reference>
<protein>
    <submittedName>
        <fullName evidence="1">Uncharacterized protein</fullName>
    </submittedName>
</protein>
<keyword evidence="2" id="KW-1185">Reference proteome</keyword>
<gene>
    <name evidence="1" type="ORF">SAMN05216456_0248</name>
</gene>
<dbReference type="AlphaFoldDB" id="A0A1I7MY21"/>
<dbReference type="InterPro" id="IPR045519">
    <property type="entry name" value="DUF6476"/>
</dbReference>